<evidence type="ECO:0000313" key="2">
    <source>
        <dbReference type="Proteomes" id="UP000319817"/>
    </source>
</evidence>
<keyword evidence="2" id="KW-1185">Reference proteome</keyword>
<dbReference type="RefSeq" id="WP_145416709.1">
    <property type="nucleotide sequence ID" value="NZ_CP036526.1"/>
</dbReference>
<dbReference type="Proteomes" id="UP000319817">
    <property type="component" value="Chromosome"/>
</dbReference>
<proteinExistence type="predicted"/>
<protein>
    <submittedName>
        <fullName evidence="1">Uncharacterized protein</fullName>
    </submittedName>
</protein>
<dbReference type="AlphaFoldDB" id="A0A517NPY5"/>
<evidence type="ECO:0000313" key="1">
    <source>
        <dbReference type="EMBL" id="QDT09186.1"/>
    </source>
</evidence>
<organism evidence="1 2">
    <name type="scientific">Stieleria marina</name>
    <dbReference type="NCBI Taxonomy" id="1930275"/>
    <lineage>
        <taxon>Bacteria</taxon>
        <taxon>Pseudomonadati</taxon>
        <taxon>Planctomycetota</taxon>
        <taxon>Planctomycetia</taxon>
        <taxon>Pirellulales</taxon>
        <taxon>Pirellulaceae</taxon>
        <taxon>Stieleria</taxon>
    </lineage>
</organism>
<gene>
    <name evidence="1" type="ORF">K239x_11310</name>
</gene>
<dbReference type="OrthoDB" id="286022at2"/>
<dbReference type="EMBL" id="CP036526">
    <property type="protein sequence ID" value="QDT09186.1"/>
    <property type="molecule type" value="Genomic_DNA"/>
</dbReference>
<reference evidence="1 2" key="1">
    <citation type="submission" date="2019-02" db="EMBL/GenBank/DDBJ databases">
        <title>Deep-cultivation of Planctomycetes and their phenomic and genomic characterization uncovers novel biology.</title>
        <authorList>
            <person name="Wiegand S."/>
            <person name="Jogler M."/>
            <person name="Boedeker C."/>
            <person name="Pinto D."/>
            <person name="Vollmers J."/>
            <person name="Rivas-Marin E."/>
            <person name="Kohn T."/>
            <person name="Peeters S.H."/>
            <person name="Heuer A."/>
            <person name="Rast P."/>
            <person name="Oberbeckmann S."/>
            <person name="Bunk B."/>
            <person name="Jeske O."/>
            <person name="Meyerdierks A."/>
            <person name="Storesund J.E."/>
            <person name="Kallscheuer N."/>
            <person name="Luecker S."/>
            <person name="Lage O.M."/>
            <person name="Pohl T."/>
            <person name="Merkel B.J."/>
            <person name="Hornburger P."/>
            <person name="Mueller R.-W."/>
            <person name="Bruemmer F."/>
            <person name="Labrenz M."/>
            <person name="Spormann A.M."/>
            <person name="Op den Camp H."/>
            <person name="Overmann J."/>
            <person name="Amann R."/>
            <person name="Jetten M.S.M."/>
            <person name="Mascher T."/>
            <person name="Medema M.H."/>
            <person name="Devos D.P."/>
            <person name="Kaster A.-K."/>
            <person name="Ovreas L."/>
            <person name="Rohde M."/>
            <person name="Galperin M.Y."/>
            <person name="Jogler C."/>
        </authorList>
    </citation>
    <scope>NUCLEOTIDE SEQUENCE [LARGE SCALE GENOMIC DNA]</scope>
    <source>
        <strain evidence="1 2">K23_9</strain>
    </source>
</reference>
<name>A0A517NPY5_9BACT</name>
<sequence>MHTHDQESPSNLDNFLASVASLKQASPAPRFDEGGQSLNRGVGVLCPKCQCELQIGELAGCQFAGCPSCQSMLFQQDVFAMLIQHLRASKKDSGIMPEPMDASQLQVRRICPTCTSLFETHAYGGPGNAVIDTCTTCAVVFLDQGELTKLANAPGRR</sequence>
<accession>A0A517NPY5</accession>